<evidence type="ECO:0008006" key="4">
    <source>
        <dbReference type="Google" id="ProtNLM"/>
    </source>
</evidence>
<dbReference type="RefSeq" id="WP_265764467.1">
    <property type="nucleotide sequence ID" value="NZ_JAGGJA010000002.1"/>
</dbReference>
<keyword evidence="3" id="KW-1185">Reference proteome</keyword>
<accession>A0ABT3PIN7</accession>
<sequence length="293" mass="33192">MSEKEDSDRELISFNEFLESIPPTQLREVENISKQKWTRGSGPPTAYNAIQPPDLQLHCESKHCGGKRYFRCEHMSETRVGSKGYTDTFLTYRCDNCKKSFKTYSISIKLFEGEQSGEIFKFGEYPTFGPRIPSRVISLIGPDRQLFLKGRRAENQGLGIGAFSYYRRVVENQKNRIIREIIRVADRIGADDQMIENLKEAEKETQFSKSVELIKDGIPESLLIQGHHNPLTLLHSALSEGLHADTDADCLSYASSIRIVLTDLAEKLSQALKDNQKLKEAVSSLLNKNNNEG</sequence>
<dbReference type="EMBL" id="JAGGJA010000002">
    <property type="protein sequence ID" value="MCW9705799.1"/>
    <property type="molecule type" value="Genomic_DNA"/>
</dbReference>
<evidence type="ECO:0000313" key="3">
    <source>
        <dbReference type="Proteomes" id="UP001207918"/>
    </source>
</evidence>
<proteinExistence type="predicted"/>
<keyword evidence="1" id="KW-0175">Coiled coil</keyword>
<organism evidence="2 3">
    <name type="scientific">Fodinibius salsisoli</name>
    <dbReference type="NCBI Taxonomy" id="2820877"/>
    <lineage>
        <taxon>Bacteria</taxon>
        <taxon>Pseudomonadati</taxon>
        <taxon>Balneolota</taxon>
        <taxon>Balneolia</taxon>
        <taxon>Balneolales</taxon>
        <taxon>Balneolaceae</taxon>
        <taxon>Fodinibius</taxon>
    </lineage>
</organism>
<protein>
    <recommendedName>
        <fullName evidence="4">DUF4145 domain-containing protein</fullName>
    </recommendedName>
</protein>
<evidence type="ECO:0000313" key="2">
    <source>
        <dbReference type="EMBL" id="MCW9705799.1"/>
    </source>
</evidence>
<gene>
    <name evidence="2" type="ORF">J6I44_02980</name>
</gene>
<reference evidence="2 3" key="1">
    <citation type="submission" date="2021-03" db="EMBL/GenBank/DDBJ databases">
        <title>Aliifodinibius sp. nov., a new bacterium isolated from saline soil.</title>
        <authorList>
            <person name="Galisteo C."/>
            <person name="De La Haba R."/>
            <person name="Sanchez-Porro C."/>
            <person name="Ventosa A."/>
        </authorList>
    </citation>
    <scope>NUCLEOTIDE SEQUENCE [LARGE SCALE GENOMIC DNA]</scope>
    <source>
        <strain evidence="2 3">1BSP15-2V2</strain>
    </source>
</reference>
<name>A0ABT3PIN7_9BACT</name>
<evidence type="ECO:0000256" key="1">
    <source>
        <dbReference type="SAM" id="Coils"/>
    </source>
</evidence>
<comment type="caution">
    <text evidence="2">The sequence shown here is derived from an EMBL/GenBank/DDBJ whole genome shotgun (WGS) entry which is preliminary data.</text>
</comment>
<feature type="coiled-coil region" evidence="1">
    <location>
        <begin position="261"/>
        <end position="288"/>
    </location>
</feature>
<dbReference type="Proteomes" id="UP001207918">
    <property type="component" value="Unassembled WGS sequence"/>
</dbReference>